<evidence type="ECO:0000256" key="13">
    <source>
        <dbReference type="RuleBase" id="RU003435"/>
    </source>
</evidence>
<evidence type="ECO:0000256" key="6">
    <source>
        <dbReference type="ARBA" id="ARBA00022670"/>
    </source>
</evidence>
<protein>
    <recommendedName>
        <fullName evidence="5">Mitochondrial intermediate peptidase</fullName>
        <ecNumber evidence="4">3.4.24.59</ecNumber>
    </recommendedName>
</protein>
<comment type="caution">
    <text evidence="15">The sequence shown here is derived from an EMBL/GenBank/DDBJ whole genome shotgun (WGS) entry which is preliminary data.</text>
</comment>
<dbReference type="Proteomes" id="UP000092555">
    <property type="component" value="Unassembled WGS sequence"/>
</dbReference>
<dbReference type="Pfam" id="PF01432">
    <property type="entry name" value="Peptidase_M3"/>
    <property type="match status" value="1"/>
</dbReference>
<dbReference type="Gene3D" id="1.10.1370.10">
    <property type="entry name" value="Neurolysin, domain 3"/>
    <property type="match status" value="1"/>
</dbReference>
<keyword evidence="9 13" id="KW-0862">Zinc</keyword>
<keyword evidence="8 13" id="KW-0378">Hydrolase</keyword>
<dbReference type="GO" id="GO:0006627">
    <property type="term" value="P:protein processing involved in protein targeting to mitochondrion"/>
    <property type="evidence" value="ECO:0007669"/>
    <property type="project" value="EnsemblFungi"/>
</dbReference>
<dbReference type="OrthoDB" id="17530at2759"/>
<evidence type="ECO:0000313" key="16">
    <source>
        <dbReference type="Proteomes" id="UP000092555"/>
    </source>
</evidence>
<keyword evidence="10" id="KW-0809">Transit peptide</keyword>
<evidence type="ECO:0000256" key="4">
    <source>
        <dbReference type="ARBA" id="ARBA00012441"/>
    </source>
</evidence>
<keyword evidence="6 13" id="KW-0645">Protease</keyword>
<keyword evidence="12" id="KW-0496">Mitochondrion</keyword>
<feature type="domain" description="Peptidase M3A/M3B catalytic" evidence="14">
    <location>
        <begin position="268"/>
        <end position="760"/>
    </location>
</feature>
<comment type="catalytic activity">
    <reaction evidence="1">
        <text>Release of an N-terminal octapeptide as second stage of processing of some proteins imported into the mitochondrion.</text>
        <dbReference type="EC" id="3.4.24.59"/>
    </reaction>
</comment>
<keyword evidence="11 13" id="KW-0482">Metalloprotease</keyword>
<evidence type="ECO:0000256" key="10">
    <source>
        <dbReference type="ARBA" id="ARBA00022946"/>
    </source>
</evidence>
<dbReference type="Gene3D" id="3.40.390.10">
    <property type="entry name" value="Collagenase (Catalytic Domain)"/>
    <property type="match status" value="1"/>
</dbReference>
<evidence type="ECO:0000256" key="12">
    <source>
        <dbReference type="ARBA" id="ARBA00023128"/>
    </source>
</evidence>
<dbReference type="GO" id="GO:0050821">
    <property type="term" value="P:protein stabilization"/>
    <property type="evidence" value="ECO:0007669"/>
    <property type="project" value="EnsemblFungi"/>
</dbReference>
<dbReference type="RefSeq" id="XP_018709784.1">
    <property type="nucleotide sequence ID" value="XM_018859124.1"/>
</dbReference>
<evidence type="ECO:0000256" key="9">
    <source>
        <dbReference type="ARBA" id="ARBA00022833"/>
    </source>
</evidence>
<dbReference type="InterPro" id="IPR024079">
    <property type="entry name" value="MetalloPept_cat_dom_sf"/>
</dbReference>
<dbReference type="AlphaFoldDB" id="A0A1A0H5R9"/>
<evidence type="ECO:0000256" key="7">
    <source>
        <dbReference type="ARBA" id="ARBA00022723"/>
    </source>
</evidence>
<name>A0A1A0H5R9_9ASCO</name>
<keyword evidence="16" id="KW-1185">Reference proteome</keyword>
<dbReference type="PANTHER" id="PTHR11804">
    <property type="entry name" value="PROTEASE M3 THIMET OLIGOPEPTIDASE-RELATED"/>
    <property type="match status" value="1"/>
</dbReference>
<dbReference type="InterPro" id="IPR024077">
    <property type="entry name" value="Neurolysin/TOP_dom2"/>
</dbReference>
<dbReference type="InterPro" id="IPR001567">
    <property type="entry name" value="Pept_M3A_M3B_dom"/>
</dbReference>
<comment type="cofactor">
    <cofactor evidence="13">
        <name>Zn(2+)</name>
        <dbReference type="ChEBI" id="CHEBI:29105"/>
    </cofactor>
    <text evidence="13">Binds 1 zinc ion.</text>
</comment>
<evidence type="ECO:0000256" key="8">
    <source>
        <dbReference type="ARBA" id="ARBA00022801"/>
    </source>
</evidence>
<dbReference type="GO" id="GO:0006879">
    <property type="term" value="P:intracellular iron ion homeostasis"/>
    <property type="evidence" value="ECO:0007669"/>
    <property type="project" value="EnsemblFungi"/>
</dbReference>
<comment type="similarity">
    <text evidence="3 13">Belongs to the peptidase M3 family.</text>
</comment>
<evidence type="ECO:0000256" key="3">
    <source>
        <dbReference type="ARBA" id="ARBA00006040"/>
    </source>
</evidence>
<sequence length="765" mass="87377">MLLRTANVPRFGRTLASSAILKLFDSQKYFANFNLPGYLVFSSPNVGLFRNSHLTSPDGLVNFSKLSLTKAKSLVTSMLLEANNTEQGKLTYIRKLDQLSDTLCRVIDVAEFIRVVHSSQKWVDAAQNTHEMMFEYMNQLNTNVELYRTLCTVLDLYVAKFLSDEEIEVGKYLRQDFERSGIAMDPDTRKNFVMVTQQISLLGSTFNNEIQNMESFWVAVPRHEFEQIESDSLKKDIMLYQNRAPQHSKTDIMVPLAGHIPSLILSLSSSEDVRKRVWIGLHNSLKDQLDTLNAFLKYRALLSNMLGYKSFSQYQLEHKMAKNPENVVTFLRNLQKNLLSRPDGVVAEIKQLHDLKNQEASAGKLSLSKEQILRDVKPWDRDFLLSKQSLVSFEEETPLEDISEYLSVGSIMSGLDELFRSIYNVALVPQKTMKGETWNQNQVRKLSYIDLSNNEILGHLYVDFWSSKVLPSHFTLVCSRELNTDIGSESTQELEKETHLSSGGDYQLPVISLVCNFLNASLSKISHLAGMDSDTPTLLSLEQVDTIFHEMGHATHSMLGRTRLHNLSGTRCATDFVELPSVLMELFSSDPRVLCKIAKHYKTGEPLPLKLLESHQRHLKTLKHTETYMQSKMALLDQALHSDNVVDFRDEVAFEKFDSTEIYHKLEKELQVFADLWSTWHGKFPHLFSYGAVYYSYLLDRAIAEKIWKGLFENDPWSRDAGEKYKQSILKWGGTRDPWVCLADALDEKALAKGDARAMALISEL</sequence>
<dbReference type="PANTHER" id="PTHR11804:SF79">
    <property type="entry name" value="MITOCHONDRIAL INTERMEDIATE PEPTIDASE"/>
    <property type="match status" value="1"/>
</dbReference>
<reference evidence="15 16" key="1">
    <citation type="submission" date="2016-05" db="EMBL/GenBank/DDBJ databases">
        <title>Comparative genomics of biotechnologically important yeasts.</title>
        <authorList>
            <consortium name="DOE Joint Genome Institute"/>
            <person name="Riley R."/>
            <person name="Haridas S."/>
            <person name="Wolfe K.H."/>
            <person name="Lopes M.R."/>
            <person name="Hittinger C.T."/>
            <person name="Goker M."/>
            <person name="Salamov A."/>
            <person name="Wisecaver J."/>
            <person name="Long T.M."/>
            <person name="Aerts A.L."/>
            <person name="Barry K."/>
            <person name="Choi C."/>
            <person name="Clum A."/>
            <person name="Coughlan A.Y."/>
            <person name="Deshpande S."/>
            <person name="Douglass A.P."/>
            <person name="Hanson S.J."/>
            <person name="Klenk H.-P."/>
            <person name="LaButti K."/>
            <person name="Lapidus A."/>
            <person name="Lindquist E."/>
            <person name="Lipzen A."/>
            <person name="Meier-kolthoff J.P."/>
            <person name="Ohm R.A."/>
            <person name="Otillar R.P."/>
            <person name="Pangilinan J."/>
            <person name="Peng Y."/>
            <person name="Rokas A."/>
            <person name="Rosa C.A."/>
            <person name="Scheuner C."/>
            <person name="Sibirny A.A."/>
            <person name="Slot J.C."/>
            <person name="Stielow J.B."/>
            <person name="Sun H."/>
            <person name="Kurtzman C.P."/>
            <person name="Blackwell M."/>
            <person name="Grigoriev I.V."/>
            <person name="Jeffries T.W."/>
        </authorList>
    </citation>
    <scope>NUCLEOTIDE SEQUENCE [LARGE SCALE GENOMIC DNA]</scope>
    <source>
        <strain evidence="15 16">NRRL YB-4993</strain>
    </source>
</reference>
<evidence type="ECO:0000256" key="11">
    <source>
        <dbReference type="ARBA" id="ARBA00023049"/>
    </source>
</evidence>
<comment type="subcellular location">
    <subcellularLocation>
        <location evidence="2">Mitochondrion matrix</location>
    </subcellularLocation>
</comment>
<dbReference type="CDD" id="cd06457">
    <property type="entry name" value="M3A_MIP"/>
    <property type="match status" value="1"/>
</dbReference>
<keyword evidence="7 13" id="KW-0479">Metal-binding</keyword>
<dbReference type="EC" id="3.4.24.59" evidence="4"/>
<evidence type="ECO:0000259" key="14">
    <source>
        <dbReference type="Pfam" id="PF01432"/>
    </source>
</evidence>
<dbReference type="GO" id="GO:0005759">
    <property type="term" value="C:mitochondrial matrix"/>
    <property type="evidence" value="ECO:0007669"/>
    <property type="project" value="UniProtKB-SubCell"/>
</dbReference>
<organism evidence="15 16">
    <name type="scientific">Metschnikowia bicuspidata var. bicuspidata NRRL YB-4993</name>
    <dbReference type="NCBI Taxonomy" id="869754"/>
    <lineage>
        <taxon>Eukaryota</taxon>
        <taxon>Fungi</taxon>
        <taxon>Dikarya</taxon>
        <taxon>Ascomycota</taxon>
        <taxon>Saccharomycotina</taxon>
        <taxon>Pichiomycetes</taxon>
        <taxon>Metschnikowiaceae</taxon>
        <taxon>Metschnikowia</taxon>
    </lineage>
</organism>
<evidence type="ECO:0000256" key="2">
    <source>
        <dbReference type="ARBA" id="ARBA00004305"/>
    </source>
</evidence>
<evidence type="ECO:0000256" key="1">
    <source>
        <dbReference type="ARBA" id="ARBA00000436"/>
    </source>
</evidence>
<dbReference type="InterPro" id="IPR033851">
    <property type="entry name" value="M3A_MIP"/>
</dbReference>
<dbReference type="GO" id="GO:0004222">
    <property type="term" value="F:metalloendopeptidase activity"/>
    <property type="evidence" value="ECO:0007669"/>
    <property type="project" value="UniProtKB-EC"/>
</dbReference>
<dbReference type="STRING" id="869754.A0A1A0H5R9"/>
<evidence type="ECO:0000256" key="5">
    <source>
        <dbReference type="ARBA" id="ARBA00018046"/>
    </source>
</evidence>
<dbReference type="GeneID" id="30032100"/>
<accession>A0A1A0H5R9</accession>
<dbReference type="GO" id="GO:0006518">
    <property type="term" value="P:peptide metabolic process"/>
    <property type="evidence" value="ECO:0007669"/>
    <property type="project" value="TreeGrafter"/>
</dbReference>
<proteinExistence type="inferred from homology"/>
<dbReference type="SUPFAM" id="SSF55486">
    <property type="entry name" value="Metalloproteases ('zincins'), catalytic domain"/>
    <property type="match status" value="1"/>
</dbReference>
<dbReference type="GO" id="GO:0046872">
    <property type="term" value="F:metal ion binding"/>
    <property type="evidence" value="ECO:0007669"/>
    <property type="project" value="UniProtKB-UniRule"/>
</dbReference>
<gene>
    <name evidence="15" type="ORF">METBIDRAFT_79781</name>
</gene>
<dbReference type="InterPro" id="IPR045090">
    <property type="entry name" value="Pept_M3A_M3B"/>
</dbReference>
<evidence type="ECO:0000313" key="15">
    <source>
        <dbReference type="EMBL" id="OBA19252.1"/>
    </source>
</evidence>
<dbReference type="EMBL" id="LXTC01000007">
    <property type="protein sequence ID" value="OBA19252.1"/>
    <property type="molecule type" value="Genomic_DNA"/>
</dbReference>